<keyword evidence="5" id="KW-0812">Transmembrane</keyword>
<feature type="region of interest" description="Disordered" evidence="4">
    <location>
        <begin position="638"/>
        <end position="660"/>
    </location>
</feature>
<dbReference type="InterPro" id="IPR009034">
    <property type="entry name" value="Dockerin_dom_fun_sf"/>
</dbReference>
<evidence type="ECO:0000256" key="2">
    <source>
        <dbReference type="ARBA" id="ARBA00022737"/>
    </source>
</evidence>
<evidence type="ECO:0000256" key="1">
    <source>
        <dbReference type="ARBA" id="ARBA00022729"/>
    </source>
</evidence>
<evidence type="ECO:0000256" key="5">
    <source>
        <dbReference type="SAM" id="Phobius"/>
    </source>
</evidence>
<feature type="domain" description="CBM10" evidence="6">
    <location>
        <begin position="731"/>
        <end position="767"/>
    </location>
</feature>
<keyword evidence="5" id="KW-1133">Transmembrane helix</keyword>
<dbReference type="PROSITE" id="PS51763">
    <property type="entry name" value="CBM10"/>
    <property type="match status" value="2"/>
</dbReference>
<evidence type="ECO:0000313" key="7">
    <source>
        <dbReference type="EMBL" id="ORX81868.1"/>
    </source>
</evidence>
<feature type="domain" description="CBM10" evidence="6">
    <location>
        <begin position="680"/>
        <end position="719"/>
    </location>
</feature>
<feature type="transmembrane region" description="Helical" evidence="5">
    <location>
        <begin position="5"/>
        <end position="22"/>
    </location>
</feature>
<dbReference type="InterPro" id="IPR002883">
    <property type="entry name" value="CBM10/Dockerin_dom"/>
</dbReference>
<dbReference type="Pfam" id="PF08757">
    <property type="entry name" value="CotH"/>
    <property type="match status" value="1"/>
</dbReference>
<dbReference type="PANTHER" id="PTHR40050">
    <property type="entry name" value="INNER SPORE COAT PROTEIN H"/>
    <property type="match status" value="1"/>
</dbReference>
<dbReference type="GO" id="GO:0016787">
    <property type="term" value="F:hydrolase activity"/>
    <property type="evidence" value="ECO:0007669"/>
    <property type="project" value="UniProtKB-KW"/>
</dbReference>
<evidence type="ECO:0000256" key="4">
    <source>
        <dbReference type="SAM" id="MobiDB-lite"/>
    </source>
</evidence>
<keyword evidence="1" id="KW-0732">Signal</keyword>
<dbReference type="InterPro" id="IPR014867">
    <property type="entry name" value="Spore_coat_CotH_CotH2/3/7"/>
</dbReference>
<reference evidence="7 8" key="2">
    <citation type="submission" date="2016-08" db="EMBL/GenBank/DDBJ databases">
        <title>Pervasive Adenine N6-methylation of Active Genes in Fungi.</title>
        <authorList>
            <consortium name="DOE Joint Genome Institute"/>
            <person name="Mondo S.J."/>
            <person name="Dannebaum R.O."/>
            <person name="Kuo R.C."/>
            <person name="Labutti K."/>
            <person name="Haridas S."/>
            <person name="Kuo A."/>
            <person name="Salamov A."/>
            <person name="Ahrendt S.R."/>
            <person name="Lipzen A."/>
            <person name="Sullivan W."/>
            <person name="Andreopoulos W.B."/>
            <person name="Clum A."/>
            <person name="Lindquist E."/>
            <person name="Daum C."/>
            <person name="Ramamoorthy G.K."/>
            <person name="Gryganskyi A."/>
            <person name="Culley D."/>
            <person name="Magnuson J.K."/>
            <person name="James T.Y."/>
            <person name="O'Malley M.A."/>
            <person name="Stajich J.E."/>
            <person name="Spatafora J.W."/>
            <person name="Visel A."/>
            <person name="Grigoriev I.V."/>
        </authorList>
    </citation>
    <scope>NUCLEOTIDE SEQUENCE [LARGE SCALE GENOMIC DNA]</scope>
    <source>
        <strain evidence="7 8">S4</strain>
    </source>
</reference>
<organism evidence="7 8">
    <name type="scientific">Anaeromyces robustus</name>
    <dbReference type="NCBI Taxonomy" id="1754192"/>
    <lineage>
        <taxon>Eukaryota</taxon>
        <taxon>Fungi</taxon>
        <taxon>Fungi incertae sedis</taxon>
        <taxon>Chytridiomycota</taxon>
        <taxon>Chytridiomycota incertae sedis</taxon>
        <taxon>Neocallimastigomycetes</taxon>
        <taxon>Neocallimastigales</taxon>
        <taxon>Neocallimastigaceae</taxon>
        <taxon>Anaeromyces</taxon>
    </lineage>
</organism>
<evidence type="ECO:0000259" key="6">
    <source>
        <dbReference type="PROSITE" id="PS51763"/>
    </source>
</evidence>
<keyword evidence="2" id="KW-0677">Repeat</keyword>
<sequence length="771" mass="90250">MIIKYLFFLLNVYSIIAAINFIEKYRRAEIFELTDNELPIFKVYLPEKELESLKEAINLVYGVFTKQLNPEECIENKLKSCTDNIDYYLEMLLNKNYTDIFPEYNFNKILPELKIDLTGYPTINKEEILKGFNIKLENYVNIDINNIEIELDKYLFEMINNNNLNFNLLKIISVLSTLKWNENIDINDYKYYSFHSFLLNGNDIVENDGIYIYKRKNVIDEKSRMNQCSVSYGSLVKYKTKNATLTTELNGVCNSYKKVTFSVGGKNSRQYYKPGYNIKIRGGKNFHGRNQFKLRADVTEPTRLRSKLALDIYNRSGLLSISANYAILYINDEYMGLYILTDIYKKSWVESVYGEKNTSTLYKCENGSFLSLETVKGCVNENEDVKDNTELIELVKTLDNAKSELDIKNIFDVDYFLHSMAIEYLLGSWDHILNGHNYYMYKPKNGKWLYLTHDFDYDIGYTDTNDYNYKDYSISKFFVEDNPLPFIKILILDNPVRFQYILKEIVENVFNPSILFPHIDELKAFIKPYIELDKTPNENGILPGQWNMNNKDRGIYTLEQWDASSEFTVVQNHVYGLKYWILERYRNVCKNLNIECDPVYMDKNYKYSINKNIEVNFVIIYKGMDTTNINSNINMSNNNNNNNNNSLNNQSTTTTTTTTTTITTTTTTPYTSLSIPSQYKCLSELIGYACCSLELTSIYTDEYGDWGYDYNKKEWCGLTPYDDKYLKFLDNCWSKKLGYSCCEGCKVIETDEDGSWGYEYDQWCGIPLNCQ</sequence>
<accession>A0A1Y1X829</accession>
<keyword evidence="8" id="KW-1185">Reference proteome</keyword>
<dbReference type="SUPFAM" id="SSF64571">
    <property type="entry name" value="Cellulose docking domain, dockering"/>
    <property type="match status" value="2"/>
</dbReference>
<proteinExistence type="predicted"/>
<reference evidence="7 8" key="1">
    <citation type="submission" date="2016-08" db="EMBL/GenBank/DDBJ databases">
        <title>A Parts List for Fungal Cellulosomes Revealed by Comparative Genomics.</title>
        <authorList>
            <consortium name="DOE Joint Genome Institute"/>
            <person name="Haitjema C.H."/>
            <person name="Gilmore S.P."/>
            <person name="Henske J.K."/>
            <person name="Solomon K.V."/>
            <person name="De Groot R."/>
            <person name="Kuo A."/>
            <person name="Mondo S.J."/>
            <person name="Salamov A.A."/>
            <person name="Labutti K."/>
            <person name="Zhao Z."/>
            <person name="Chiniquy J."/>
            <person name="Barry K."/>
            <person name="Brewer H.M."/>
            <person name="Purvine S.O."/>
            <person name="Wright A.T."/>
            <person name="Boxma B."/>
            <person name="Van Alen T."/>
            <person name="Hackstein J.H."/>
            <person name="Baker S.E."/>
            <person name="Grigoriev I.V."/>
            <person name="O'Malley M.A."/>
        </authorList>
    </citation>
    <scope>NUCLEOTIDE SEQUENCE [LARGE SCALE GENOMIC DNA]</scope>
    <source>
        <strain evidence="7 8">S4</strain>
    </source>
</reference>
<dbReference type="STRING" id="1754192.A0A1Y1X829"/>
<evidence type="ECO:0000313" key="8">
    <source>
        <dbReference type="Proteomes" id="UP000193944"/>
    </source>
</evidence>
<dbReference type="AlphaFoldDB" id="A0A1Y1X829"/>
<protein>
    <submittedName>
        <fullName evidence="7">Coth-domain-containing protein</fullName>
    </submittedName>
</protein>
<keyword evidence="3" id="KW-0378">Hydrolase</keyword>
<dbReference type="OrthoDB" id="10267127at2759"/>
<comment type="caution">
    <text evidence="7">The sequence shown here is derived from an EMBL/GenBank/DDBJ whole genome shotgun (WGS) entry which is preliminary data.</text>
</comment>
<name>A0A1Y1X829_9FUNG</name>
<dbReference type="Proteomes" id="UP000193944">
    <property type="component" value="Unassembled WGS sequence"/>
</dbReference>
<keyword evidence="5" id="KW-0472">Membrane</keyword>
<gene>
    <name evidence="7" type="ORF">BCR32DRAFT_219890</name>
</gene>
<evidence type="ECO:0000256" key="3">
    <source>
        <dbReference type="ARBA" id="ARBA00022801"/>
    </source>
</evidence>
<dbReference type="Pfam" id="PF02013">
    <property type="entry name" value="CBM_10"/>
    <property type="match status" value="1"/>
</dbReference>
<dbReference type="PANTHER" id="PTHR40050:SF1">
    <property type="entry name" value="INNER SPORE COAT PROTEIN H"/>
    <property type="match status" value="1"/>
</dbReference>
<dbReference type="EMBL" id="MCFG01000109">
    <property type="protein sequence ID" value="ORX81868.1"/>
    <property type="molecule type" value="Genomic_DNA"/>
</dbReference>
<dbReference type="Gene3D" id="3.90.1220.10">
    <property type="entry name" value="Cellulose docking domain, dockering"/>
    <property type="match status" value="2"/>
</dbReference>